<protein>
    <recommendedName>
        <fullName evidence="3">Transposase</fullName>
    </recommendedName>
</protein>
<accession>A0A1G5S750</accession>
<proteinExistence type="predicted"/>
<dbReference type="STRING" id="1120920.SAMN03080599_02785"/>
<gene>
    <name evidence="1" type="ORF">SAMN03080599_02785</name>
</gene>
<keyword evidence="2" id="KW-1185">Reference proteome</keyword>
<reference evidence="1 2" key="1">
    <citation type="submission" date="2016-10" db="EMBL/GenBank/DDBJ databases">
        <authorList>
            <person name="de Groot N.N."/>
        </authorList>
    </citation>
    <scope>NUCLEOTIDE SEQUENCE [LARGE SCALE GENOMIC DNA]</scope>
    <source>
        <strain evidence="1 2">DSM 2784</strain>
    </source>
</reference>
<evidence type="ECO:0000313" key="1">
    <source>
        <dbReference type="EMBL" id="SCZ81409.1"/>
    </source>
</evidence>
<dbReference type="AlphaFoldDB" id="A0A1G5S750"/>
<dbReference type="Proteomes" id="UP000199208">
    <property type="component" value="Unassembled WGS sequence"/>
</dbReference>
<organism evidence="1 2">
    <name type="scientific">Acidaminobacter hydrogenoformans DSM 2784</name>
    <dbReference type="NCBI Taxonomy" id="1120920"/>
    <lineage>
        <taxon>Bacteria</taxon>
        <taxon>Bacillati</taxon>
        <taxon>Bacillota</taxon>
        <taxon>Clostridia</taxon>
        <taxon>Peptostreptococcales</taxon>
        <taxon>Acidaminobacteraceae</taxon>
        <taxon>Acidaminobacter</taxon>
    </lineage>
</organism>
<sequence length="120" mass="14076">MTMRSVQHEMHKTKWRTLINEHKRSGLSVKSWCNDQGIREAQYYYWLRIIREESLVQAGTLAITNPNRFVELKPEITDQSNTHSQLCAKIKLYNGMEMDIYNGADEQTLKSLIRLVDSKC</sequence>
<evidence type="ECO:0000313" key="2">
    <source>
        <dbReference type="Proteomes" id="UP000199208"/>
    </source>
</evidence>
<dbReference type="EMBL" id="FMWL01000018">
    <property type="protein sequence ID" value="SCZ81409.1"/>
    <property type="molecule type" value="Genomic_DNA"/>
</dbReference>
<dbReference type="RefSeq" id="WP_092592515.1">
    <property type="nucleotide sequence ID" value="NZ_FMWL01000018.1"/>
</dbReference>
<dbReference type="OrthoDB" id="9808061at2"/>
<dbReference type="NCBIfam" id="NF047593">
    <property type="entry name" value="IS66_ISAeme5_TnpA"/>
    <property type="match status" value="1"/>
</dbReference>
<name>A0A1G5S750_9FIRM</name>
<evidence type="ECO:0008006" key="3">
    <source>
        <dbReference type="Google" id="ProtNLM"/>
    </source>
</evidence>